<dbReference type="InterPro" id="IPR001611">
    <property type="entry name" value="Leu-rich_rpt"/>
</dbReference>
<dbReference type="InterPro" id="IPR001810">
    <property type="entry name" value="F-box_dom"/>
</dbReference>
<dbReference type="Pfam" id="PF12937">
    <property type="entry name" value="F-box-like"/>
    <property type="match status" value="1"/>
</dbReference>
<dbReference type="Proteomes" id="UP000886998">
    <property type="component" value="Unassembled WGS sequence"/>
</dbReference>
<dbReference type="InterPro" id="IPR036047">
    <property type="entry name" value="F-box-like_dom_sf"/>
</dbReference>
<dbReference type="Gene3D" id="3.80.10.10">
    <property type="entry name" value="Ribonuclease Inhibitor"/>
    <property type="match status" value="3"/>
</dbReference>
<dbReference type="PANTHER" id="PTHR13318">
    <property type="entry name" value="PARTNER OF PAIRED, ISOFORM B-RELATED"/>
    <property type="match status" value="1"/>
</dbReference>
<evidence type="ECO:0000259" key="1">
    <source>
        <dbReference type="PROSITE" id="PS50181"/>
    </source>
</evidence>
<protein>
    <submittedName>
        <fullName evidence="2">F-box domain-containing protein</fullName>
    </submittedName>
</protein>
<sequence length="509" mass="58786">MELDLSSLPEEVLLHILQFLDIRHRLIASLVCKKWLRLINCNQLLCDIKIQFSTKVESTFNSFPCMTREFQWFSFHEITIENSVLEFLKKYSRQFVKLSFIECATVHNKKELVFEDQILNCDNLKFLEIRNSNVLHLFHSLPNVTTLIMHIAYGLTDYVISELNKSLFKLEVLSLGCYVSCEKVVWKRFYLNGETVETNPSDLILSFECIKSFIEKHSNTLKVLDISLLQLSPEAVIIISKIKGLKLKSILFASSLRSKYIQMFCENHSSLTSLDLSSSLYATNETICAVCKCLPNLQELVIRYNHVIDSCIIEILQLQHLVKLDLSYSIKISELSFRGAVSNLKVFKLKYLNLAFSEISDESLFELLRHNLNIRYLNVSRTSISNKTLNMICKNFILLECLVLDSCKMISDSGLNGDFENYSDLLTPTPLSNLKNLTKLDLSRIPSITNDGCLKAIWFLRLRVLHLIECKSLVLQNDIEIELQKQNPCLRIFVISSLIKRYEKLNEMT</sequence>
<evidence type="ECO:0000313" key="2">
    <source>
        <dbReference type="EMBL" id="GFY41289.1"/>
    </source>
</evidence>
<dbReference type="EMBL" id="BMAV01002395">
    <property type="protein sequence ID" value="GFY41289.1"/>
    <property type="molecule type" value="Genomic_DNA"/>
</dbReference>
<name>A0A8X6WU02_9ARAC</name>
<reference evidence="2" key="1">
    <citation type="submission" date="2020-08" db="EMBL/GenBank/DDBJ databases">
        <title>Multicomponent nature underlies the extraordinary mechanical properties of spider dragline silk.</title>
        <authorList>
            <person name="Kono N."/>
            <person name="Nakamura H."/>
            <person name="Mori M."/>
            <person name="Yoshida Y."/>
            <person name="Ohtoshi R."/>
            <person name="Malay A.D."/>
            <person name="Moran D.A.P."/>
            <person name="Tomita M."/>
            <person name="Numata K."/>
            <person name="Arakawa K."/>
        </authorList>
    </citation>
    <scope>NUCLEOTIDE SEQUENCE</scope>
</reference>
<evidence type="ECO:0000313" key="3">
    <source>
        <dbReference type="Proteomes" id="UP000886998"/>
    </source>
</evidence>
<feature type="domain" description="F-box" evidence="1">
    <location>
        <begin position="2"/>
        <end position="48"/>
    </location>
</feature>
<dbReference type="OrthoDB" id="6483158at2759"/>
<comment type="caution">
    <text evidence="2">The sequence shown here is derived from an EMBL/GenBank/DDBJ whole genome shotgun (WGS) entry which is preliminary data.</text>
</comment>
<dbReference type="Pfam" id="PF13516">
    <property type="entry name" value="LRR_6"/>
    <property type="match status" value="1"/>
</dbReference>
<proteinExistence type="predicted"/>
<dbReference type="AlphaFoldDB" id="A0A8X6WU02"/>
<accession>A0A8X6WU02</accession>
<keyword evidence="3" id="KW-1185">Reference proteome</keyword>
<dbReference type="SMART" id="SM00256">
    <property type="entry name" value="FBOX"/>
    <property type="match status" value="1"/>
</dbReference>
<dbReference type="PROSITE" id="PS50181">
    <property type="entry name" value="FBOX"/>
    <property type="match status" value="1"/>
</dbReference>
<dbReference type="PANTHER" id="PTHR13318:SF95">
    <property type="entry name" value="F-BOX PROTEIN YLR352W"/>
    <property type="match status" value="1"/>
</dbReference>
<dbReference type="SUPFAM" id="SSF81383">
    <property type="entry name" value="F-box domain"/>
    <property type="match status" value="1"/>
</dbReference>
<gene>
    <name evidence="2" type="primary">AVEN_88523_1</name>
    <name evidence="2" type="ORF">TNIN_148791</name>
</gene>
<organism evidence="2 3">
    <name type="scientific">Trichonephila inaurata madagascariensis</name>
    <dbReference type="NCBI Taxonomy" id="2747483"/>
    <lineage>
        <taxon>Eukaryota</taxon>
        <taxon>Metazoa</taxon>
        <taxon>Ecdysozoa</taxon>
        <taxon>Arthropoda</taxon>
        <taxon>Chelicerata</taxon>
        <taxon>Arachnida</taxon>
        <taxon>Araneae</taxon>
        <taxon>Araneomorphae</taxon>
        <taxon>Entelegynae</taxon>
        <taxon>Araneoidea</taxon>
        <taxon>Nephilidae</taxon>
        <taxon>Trichonephila</taxon>
        <taxon>Trichonephila inaurata</taxon>
    </lineage>
</organism>
<dbReference type="SUPFAM" id="SSF52047">
    <property type="entry name" value="RNI-like"/>
    <property type="match status" value="1"/>
</dbReference>
<dbReference type="GO" id="GO:0031146">
    <property type="term" value="P:SCF-dependent proteasomal ubiquitin-dependent protein catabolic process"/>
    <property type="evidence" value="ECO:0007669"/>
    <property type="project" value="TreeGrafter"/>
</dbReference>
<dbReference type="GO" id="GO:0019005">
    <property type="term" value="C:SCF ubiquitin ligase complex"/>
    <property type="evidence" value="ECO:0007669"/>
    <property type="project" value="TreeGrafter"/>
</dbReference>
<dbReference type="InterPro" id="IPR032675">
    <property type="entry name" value="LRR_dom_sf"/>
</dbReference>